<keyword evidence="1" id="KW-0472">Membrane</keyword>
<sequence length="321" mass="35379">MRTLRILSISFSIVYGICGTIMEGGNCTVSNNRIDATTHKFLSDCDDRTYCAPSHSNSSSPQLNRRDGNNTTTLVGGTCMKRLCRKDEFQYGFQPTEELPPLCDRGSFCPDEGSGCIPLRPSGSYCELERNYQCAAPPNWGKLSSDFNLNFNGSVCLQSKCLFANVTLGLPCVSEKTTYSGYSALTGSQQVNYTVANDNCKSAKVHLYCDSSSGVCERMKGLGVDCDNGRECLSTNCVSSRCVEPPGQPAKVKPWQYALTTLSVIASVVATCVFLTYSHKRARVEKYYEVMDYYNEQMSLRSSIIRLHSAAASRLAKEDDY</sequence>
<protein>
    <submittedName>
        <fullName evidence="3">Uncharacterized protein</fullName>
    </submittedName>
</protein>
<gene>
    <name evidence="3" type="ORF">SCHPADRAFT_881025</name>
</gene>
<name>A0A0H2RT11_9AGAM</name>
<dbReference type="Proteomes" id="UP000053477">
    <property type="component" value="Unassembled WGS sequence"/>
</dbReference>
<keyword evidence="2" id="KW-0732">Signal</keyword>
<feature type="chain" id="PRO_5005201771" evidence="2">
    <location>
        <begin position="20"/>
        <end position="321"/>
    </location>
</feature>
<organism evidence="3 4">
    <name type="scientific">Schizopora paradoxa</name>
    <dbReference type="NCBI Taxonomy" id="27342"/>
    <lineage>
        <taxon>Eukaryota</taxon>
        <taxon>Fungi</taxon>
        <taxon>Dikarya</taxon>
        <taxon>Basidiomycota</taxon>
        <taxon>Agaricomycotina</taxon>
        <taxon>Agaricomycetes</taxon>
        <taxon>Hymenochaetales</taxon>
        <taxon>Schizoporaceae</taxon>
        <taxon>Schizopora</taxon>
    </lineage>
</organism>
<evidence type="ECO:0000256" key="1">
    <source>
        <dbReference type="SAM" id="Phobius"/>
    </source>
</evidence>
<reference evidence="3 4" key="1">
    <citation type="submission" date="2015-04" db="EMBL/GenBank/DDBJ databases">
        <title>Complete genome sequence of Schizopora paradoxa KUC8140, a cosmopolitan wood degrader in East Asia.</title>
        <authorList>
            <consortium name="DOE Joint Genome Institute"/>
            <person name="Min B."/>
            <person name="Park H."/>
            <person name="Jang Y."/>
            <person name="Kim J.-J."/>
            <person name="Kim K.H."/>
            <person name="Pangilinan J."/>
            <person name="Lipzen A."/>
            <person name="Riley R."/>
            <person name="Grigoriev I.V."/>
            <person name="Spatafora J.W."/>
            <person name="Choi I.-G."/>
        </authorList>
    </citation>
    <scope>NUCLEOTIDE SEQUENCE [LARGE SCALE GENOMIC DNA]</scope>
    <source>
        <strain evidence="3 4">KUC8140</strain>
    </source>
</reference>
<evidence type="ECO:0000313" key="3">
    <source>
        <dbReference type="EMBL" id="KLO07956.1"/>
    </source>
</evidence>
<keyword evidence="1" id="KW-0812">Transmembrane</keyword>
<dbReference type="EMBL" id="KQ086112">
    <property type="protein sequence ID" value="KLO07956.1"/>
    <property type="molecule type" value="Genomic_DNA"/>
</dbReference>
<feature type="signal peptide" evidence="2">
    <location>
        <begin position="1"/>
        <end position="19"/>
    </location>
</feature>
<keyword evidence="1" id="KW-1133">Transmembrane helix</keyword>
<proteinExistence type="predicted"/>
<dbReference type="STRING" id="27342.A0A0H2RT11"/>
<dbReference type="OrthoDB" id="195231at2759"/>
<dbReference type="AlphaFoldDB" id="A0A0H2RT11"/>
<feature type="transmembrane region" description="Helical" evidence="1">
    <location>
        <begin position="255"/>
        <end position="277"/>
    </location>
</feature>
<accession>A0A0H2RT11</accession>
<keyword evidence="4" id="KW-1185">Reference proteome</keyword>
<evidence type="ECO:0000256" key="2">
    <source>
        <dbReference type="SAM" id="SignalP"/>
    </source>
</evidence>
<evidence type="ECO:0000313" key="4">
    <source>
        <dbReference type="Proteomes" id="UP000053477"/>
    </source>
</evidence>
<dbReference type="InParanoid" id="A0A0H2RT11"/>